<evidence type="ECO:0000313" key="1">
    <source>
        <dbReference type="EMBL" id="KKK91785.1"/>
    </source>
</evidence>
<sequence length="118" mass="14065">MDSDDRFATTEYFIEATPFEQEALLLRNENLKKYKITQDNMGIVKTIGYLDKRPVCVSFDWTKINACRICFYYSESEVVDWKMIDDSLSKTFSVYREGRRTNVRNFGHVLEYIRQKYG</sequence>
<dbReference type="EMBL" id="LAZR01048499">
    <property type="protein sequence ID" value="KKK91785.1"/>
    <property type="molecule type" value="Genomic_DNA"/>
</dbReference>
<reference evidence="1" key="1">
    <citation type="journal article" date="2015" name="Nature">
        <title>Complex archaea that bridge the gap between prokaryotes and eukaryotes.</title>
        <authorList>
            <person name="Spang A."/>
            <person name="Saw J.H."/>
            <person name="Jorgensen S.L."/>
            <person name="Zaremba-Niedzwiedzka K."/>
            <person name="Martijn J."/>
            <person name="Lind A.E."/>
            <person name="van Eijk R."/>
            <person name="Schleper C."/>
            <person name="Guy L."/>
            <person name="Ettema T.J."/>
        </authorList>
    </citation>
    <scope>NUCLEOTIDE SEQUENCE</scope>
</reference>
<name>A0A0F9A111_9ZZZZ</name>
<gene>
    <name evidence="1" type="ORF">LCGC14_2709490</name>
</gene>
<accession>A0A0F9A111</accession>
<protein>
    <submittedName>
        <fullName evidence="1">Uncharacterized protein</fullName>
    </submittedName>
</protein>
<feature type="non-terminal residue" evidence="1">
    <location>
        <position position="118"/>
    </location>
</feature>
<proteinExistence type="predicted"/>
<organism evidence="1">
    <name type="scientific">marine sediment metagenome</name>
    <dbReference type="NCBI Taxonomy" id="412755"/>
    <lineage>
        <taxon>unclassified sequences</taxon>
        <taxon>metagenomes</taxon>
        <taxon>ecological metagenomes</taxon>
    </lineage>
</organism>
<dbReference type="AlphaFoldDB" id="A0A0F9A111"/>
<comment type="caution">
    <text evidence="1">The sequence shown here is derived from an EMBL/GenBank/DDBJ whole genome shotgun (WGS) entry which is preliminary data.</text>
</comment>